<keyword evidence="1" id="KW-0378">Hydrolase</keyword>
<proteinExistence type="predicted"/>
<name>A0A6I6QYR3_BIFAD</name>
<dbReference type="InterPro" id="IPR019066">
    <property type="entry name" value="Restrct_endonuc_II_SacI"/>
</dbReference>
<keyword evidence="1" id="KW-0255">Endonuclease</keyword>
<protein>
    <submittedName>
        <fullName evidence="1">Restriction endonuclease, SacI family</fullName>
    </submittedName>
</protein>
<evidence type="ECO:0000313" key="1">
    <source>
        <dbReference type="EMBL" id="QHB62822.1"/>
    </source>
</evidence>
<accession>A0A6I6QYR3</accession>
<sequence length="367" mass="40550">MAINPDQMAASQTLRRSRERCLNTPVDTCVIKNTIDFTLKAKSSLTYRYILATALTAKATDARIDILSLQASDESLGAYDARSLCHHVVYPFQREFLGDVLDGANNDPLVNKPGRYPRLDGSNAAQNGDPRKVLTLLCENLPKVNTKERAEQCLDYLVSRLLDTKHQRDAQRALFVSVASLTTIARARLWVDELLDRGFGGAALVMATAALYDELFPSADGYEIRVHPANQSGASSRQASDLDVLHNGSFWLATELKDKPFTQADVSHAVDTASKAGAKRVLFVAGRQSAADEQTAAYFADNRQNWMNRGFYVGVMPIDALVDFVFATRDVAPTRFLTSLQRAADAVKNIEASTWIYKHAEELKNES</sequence>
<evidence type="ECO:0000313" key="2">
    <source>
        <dbReference type="Proteomes" id="UP000464884"/>
    </source>
</evidence>
<dbReference type="GO" id="GO:0004519">
    <property type="term" value="F:endonuclease activity"/>
    <property type="evidence" value="ECO:0007669"/>
    <property type="project" value="UniProtKB-KW"/>
</dbReference>
<dbReference type="Pfam" id="PF09566">
    <property type="entry name" value="RE_SacI"/>
    <property type="match status" value="1"/>
</dbReference>
<dbReference type="AlphaFoldDB" id="A0A6I6QYR3"/>
<reference evidence="1 2" key="1">
    <citation type="submission" date="2019-12" db="EMBL/GenBank/DDBJ databases">
        <title>Draft Genome Sequence of Bifidobacterium adolescentis ZJ2.</title>
        <authorList>
            <person name="Jin Z."/>
        </authorList>
    </citation>
    <scope>NUCLEOTIDE SEQUENCE [LARGE SCALE GENOMIC DNA]</scope>
    <source>
        <strain evidence="1 2">ZJ2</strain>
    </source>
</reference>
<dbReference type="EMBL" id="CP047129">
    <property type="protein sequence ID" value="QHB62822.1"/>
    <property type="molecule type" value="Genomic_DNA"/>
</dbReference>
<organism evidence="1 2">
    <name type="scientific">Bifidobacterium adolescentis</name>
    <dbReference type="NCBI Taxonomy" id="1680"/>
    <lineage>
        <taxon>Bacteria</taxon>
        <taxon>Bacillati</taxon>
        <taxon>Actinomycetota</taxon>
        <taxon>Actinomycetes</taxon>
        <taxon>Bifidobacteriales</taxon>
        <taxon>Bifidobacteriaceae</taxon>
        <taxon>Bifidobacterium</taxon>
    </lineage>
</organism>
<dbReference type="Proteomes" id="UP000464884">
    <property type="component" value="Chromosome"/>
</dbReference>
<dbReference type="REBASE" id="353504">
    <property type="entry name" value="BadZ32ORF5765P"/>
</dbReference>
<dbReference type="RefSeq" id="WP_159140713.1">
    <property type="nucleotide sequence ID" value="NZ_CP047129.1"/>
</dbReference>
<gene>
    <name evidence="1" type="ORF">F3K97_05770</name>
</gene>
<keyword evidence="1" id="KW-0540">Nuclease</keyword>